<proteinExistence type="inferred from homology"/>
<evidence type="ECO:0000313" key="6">
    <source>
        <dbReference type="Proteomes" id="UP000181998"/>
    </source>
</evidence>
<feature type="domain" description="Tyr recombinase" evidence="4">
    <location>
        <begin position="15"/>
        <end position="186"/>
    </location>
</feature>
<organism evidence="5 6">
    <name type="scientific">Nitrosomonas ureae</name>
    <dbReference type="NCBI Taxonomy" id="44577"/>
    <lineage>
        <taxon>Bacteria</taxon>
        <taxon>Pseudomonadati</taxon>
        <taxon>Pseudomonadota</taxon>
        <taxon>Betaproteobacteria</taxon>
        <taxon>Nitrosomonadales</taxon>
        <taxon>Nitrosomonadaceae</taxon>
        <taxon>Nitrosomonas</taxon>
    </lineage>
</organism>
<evidence type="ECO:0000313" key="5">
    <source>
        <dbReference type="EMBL" id="SEQ28536.1"/>
    </source>
</evidence>
<dbReference type="EMBL" id="FOFX01000034">
    <property type="protein sequence ID" value="SEQ28536.1"/>
    <property type="molecule type" value="Genomic_DNA"/>
</dbReference>
<evidence type="ECO:0000256" key="1">
    <source>
        <dbReference type="ARBA" id="ARBA00008857"/>
    </source>
</evidence>
<dbReference type="InterPro" id="IPR013762">
    <property type="entry name" value="Integrase-like_cat_sf"/>
</dbReference>
<dbReference type="InterPro" id="IPR002104">
    <property type="entry name" value="Integrase_catalytic"/>
</dbReference>
<dbReference type="InterPro" id="IPR050808">
    <property type="entry name" value="Phage_Integrase"/>
</dbReference>
<dbReference type="AlphaFoldDB" id="A0A1H9ES06"/>
<dbReference type="Proteomes" id="UP000181998">
    <property type="component" value="Unassembled WGS sequence"/>
</dbReference>
<dbReference type="PANTHER" id="PTHR30629:SF6">
    <property type="entry name" value="PROPHAGE INTEGRASE INTA-RELATED"/>
    <property type="match status" value="1"/>
</dbReference>
<dbReference type="GO" id="GO:0015074">
    <property type="term" value="P:DNA integration"/>
    <property type="evidence" value="ECO:0007669"/>
    <property type="project" value="UniProtKB-KW"/>
</dbReference>
<dbReference type="Gene3D" id="1.10.443.10">
    <property type="entry name" value="Intergrase catalytic core"/>
    <property type="match status" value="1"/>
</dbReference>
<dbReference type="CDD" id="cd00801">
    <property type="entry name" value="INT_P4_C"/>
    <property type="match status" value="1"/>
</dbReference>
<evidence type="ECO:0000256" key="2">
    <source>
        <dbReference type="ARBA" id="ARBA00022908"/>
    </source>
</evidence>
<evidence type="ECO:0000256" key="3">
    <source>
        <dbReference type="ARBA" id="ARBA00023172"/>
    </source>
</evidence>
<gene>
    <name evidence="5" type="ORF">SAMN05421510_10346</name>
</gene>
<keyword evidence="2" id="KW-0229">DNA integration</keyword>
<dbReference type="InterPro" id="IPR011010">
    <property type="entry name" value="DNA_brk_join_enz"/>
</dbReference>
<name>A0A1H9ES06_9PROT</name>
<accession>A0A1H9ES06</accession>
<dbReference type="GO" id="GO:0006310">
    <property type="term" value="P:DNA recombination"/>
    <property type="evidence" value="ECO:0007669"/>
    <property type="project" value="UniProtKB-KW"/>
</dbReference>
<dbReference type="PROSITE" id="PS51898">
    <property type="entry name" value="TYR_RECOMBINASE"/>
    <property type="match status" value="1"/>
</dbReference>
<sequence>MDHVFAAPKKVTPVVHLNAIPYIQLPEVMQALRAKTSMSAYCVRWLALTACRSSEARRMSWVEINMASKTWIIPSARMKSGREHRVPLNEECIEILTKLDQFKSENDVMVFVNKLSDVAASKALKIVSYSEATVHGLRSSFRDWCGDNTNFSREVCEAALAHAAQNQTEAAYRRSDLFEKRRDLMMQSGEYLRSRKVSLV</sequence>
<dbReference type="Pfam" id="PF00589">
    <property type="entry name" value="Phage_integrase"/>
    <property type="match status" value="1"/>
</dbReference>
<reference evidence="5 6" key="1">
    <citation type="submission" date="2016-10" db="EMBL/GenBank/DDBJ databases">
        <authorList>
            <person name="de Groot N.N."/>
        </authorList>
    </citation>
    <scope>NUCLEOTIDE SEQUENCE [LARGE SCALE GENOMIC DNA]</scope>
    <source>
        <strain evidence="5 6">Nm9</strain>
    </source>
</reference>
<comment type="similarity">
    <text evidence="1">Belongs to the 'phage' integrase family.</text>
</comment>
<evidence type="ECO:0000259" key="4">
    <source>
        <dbReference type="PROSITE" id="PS51898"/>
    </source>
</evidence>
<dbReference type="SUPFAM" id="SSF56349">
    <property type="entry name" value="DNA breaking-rejoining enzymes"/>
    <property type="match status" value="1"/>
</dbReference>
<dbReference type="GO" id="GO:0003677">
    <property type="term" value="F:DNA binding"/>
    <property type="evidence" value="ECO:0007669"/>
    <property type="project" value="InterPro"/>
</dbReference>
<dbReference type="PANTHER" id="PTHR30629">
    <property type="entry name" value="PROPHAGE INTEGRASE"/>
    <property type="match status" value="1"/>
</dbReference>
<protein>
    <submittedName>
        <fullName evidence="5">Phage integrase family protein</fullName>
    </submittedName>
</protein>
<keyword evidence="3" id="KW-0233">DNA recombination</keyword>